<feature type="transmembrane region" description="Helical" evidence="1">
    <location>
        <begin position="107"/>
        <end position="130"/>
    </location>
</feature>
<dbReference type="KEGG" id="tee:Tel_08200"/>
<evidence type="ECO:0000256" key="1">
    <source>
        <dbReference type="SAM" id="Phobius"/>
    </source>
</evidence>
<dbReference type="Proteomes" id="UP000055136">
    <property type="component" value="Chromosome"/>
</dbReference>
<feature type="transmembrane region" description="Helical" evidence="1">
    <location>
        <begin position="50"/>
        <end position="73"/>
    </location>
</feature>
<keyword evidence="3" id="KW-1185">Reference proteome</keyword>
<keyword evidence="1" id="KW-0812">Transmembrane</keyword>
<feature type="transmembrane region" description="Helical" evidence="1">
    <location>
        <begin position="21"/>
        <end position="44"/>
    </location>
</feature>
<evidence type="ECO:0008006" key="4">
    <source>
        <dbReference type="Google" id="ProtNLM"/>
    </source>
</evidence>
<keyword evidence="1" id="KW-0472">Membrane</keyword>
<dbReference type="EMBL" id="CP013099">
    <property type="protein sequence ID" value="ALP53139.1"/>
    <property type="molecule type" value="Genomic_DNA"/>
</dbReference>
<keyword evidence="1" id="KW-1133">Transmembrane helix</keyword>
<gene>
    <name evidence="2" type="ORF">Tel_08200</name>
</gene>
<accession>A0A0S2TDE1</accession>
<evidence type="ECO:0000313" key="2">
    <source>
        <dbReference type="EMBL" id="ALP53139.1"/>
    </source>
</evidence>
<name>A0A0S2TDE1_9GAMM</name>
<protein>
    <recommendedName>
        <fullName evidence="4">TIGR00267 family protein</fullName>
    </recommendedName>
</protein>
<evidence type="ECO:0000313" key="3">
    <source>
        <dbReference type="Proteomes" id="UP000055136"/>
    </source>
</evidence>
<dbReference type="STRING" id="1748243.Tel_08200"/>
<dbReference type="AlphaFoldDB" id="A0A0S2TDE1"/>
<proteinExistence type="predicted"/>
<reference evidence="2" key="1">
    <citation type="submission" date="2015-10" db="EMBL/GenBank/DDBJ databases">
        <title>Description of Candidatus Tenderia electrophaga gen. nov, sp. nov., an Uncultivated Electroautotroph from a Biocathode Enrichment.</title>
        <authorList>
            <person name="Eddie B.J."/>
            <person name="Malanoski A.P."/>
            <person name="Wang Z."/>
            <person name="Hall R.J."/>
            <person name="Oh S.D."/>
            <person name="Heiner C."/>
            <person name="Lin B."/>
            <person name="Strycharz-Glaven S.M."/>
        </authorList>
    </citation>
    <scope>NUCLEOTIDE SEQUENCE [LARGE SCALE GENOMIC DNA]</scope>
    <source>
        <strain evidence="2">NRL1</strain>
    </source>
</reference>
<feature type="transmembrane region" description="Helical" evidence="1">
    <location>
        <begin position="142"/>
        <end position="161"/>
    </location>
</feature>
<organism evidence="2 3">
    <name type="scientific">Candidatus Tenderia electrophaga</name>
    <dbReference type="NCBI Taxonomy" id="1748243"/>
    <lineage>
        <taxon>Bacteria</taxon>
        <taxon>Pseudomonadati</taxon>
        <taxon>Pseudomonadota</taxon>
        <taxon>Gammaproteobacteria</taxon>
        <taxon>Candidatus Tenderiales</taxon>
        <taxon>Candidatus Tenderiaceae</taxon>
        <taxon>Candidatus Tenderia</taxon>
    </lineage>
</organism>
<feature type="transmembrane region" description="Helical" evidence="1">
    <location>
        <begin position="168"/>
        <end position="190"/>
    </location>
</feature>
<sequence>MFARLRYLVELSHAHRIARRYFVTNGFDGVLAMLGLLMGFRVTGSSPVEVMVGACLGTAVALLMSGLTSAYISESAEKAHELRELEKSMVTSLDDSAHAEAARLMPWLIALVNGLSPLLLALLILLPLLLAQRQIWPSALPVLDSAIVIAVLLSFLLGVFLGRLSGRFWLWTGARALLIAVVTAALILLLNQFLESP</sequence>